<feature type="region of interest" description="Disordered" evidence="1">
    <location>
        <begin position="310"/>
        <end position="430"/>
    </location>
</feature>
<feature type="compositionally biased region" description="Basic and acidic residues" evidence="1">
    <location>
        <begin position="772"/>
        <end position="781"/>
    </location>
</feature>
<comment type="caution">
    <text evidence="2">The sequence shown here is derived from an EMBL/GenBank/DDBJ whole genome shotgun (WGS) entry which is preliminary data.</text>
</comment>
<feature type="compositionally biased region" description="Polar residues" evidence="1">
    <location>
        <begin position="142"/>
        <end position="158"/>
    </location>
</feature>
<keyword evidence="3" id="KW-1185">Reference proteome</keyword>
<feature type="region of interest" description="Disordered" evidence="1">
    <location>
        <begin position="73"/>
        <end position="294"/>
    </location>
</feature>
<feature type="region of interest" description="Disordered" evidence="1">
    <location>
        <begin position="542"/>
        <end position="568"/>
    </location>
</feature>
<sequence>MYGHSDQDSFLEAAASRGPRGFGRPKPKVGAKSRAAQPNGRTAPLLELAAGSLDFAPGGRLVGRPVSIFEVETGPPVKVPRRARSALIQRRSSAWGQSTSRDLQVSPYHDHQPAPQKQSLTDDSEREQEVAEALFDLANACGPSNNSHEQPDSVSQPGQFDESDTASSSHGSRNGEQPYGPGSGKRKRCRSSTGPPEYEHHSHPSAVSLPAKKLPRSRQKRSIGVQSGGTGHLPKLDVSTDSLPTFPKPEHIGAGSPFRPEPSEAAVPTPPTEDHKPWKPSPMQHSHHKSASIEQHMPGVKAEAHDLQFPHPMTRSLPRSHKGEISKRRRVEAMTGGHPRSPLQSPPSPPHTAPGSSTLPSIGPGPSGYKGGPLPPLGRPVAGGSLHHHPFSSTGTPTAGAFSRAAAGPGPFADVSKGSGSSRNGFHPVEPRLHHAPVAIKPEPGPDGTLPPSLLSALASRQSGMVDSMQQPLGPFPKLTRNCEMHVHIARLIRWSMRRGKMESEWGGPGSQALQPHGIGGPGGAFGPPQPASTAPPVITPTPQALPPHTQAQPPIRASPAPSPLPAQPSHVAAAFPMNGPVCRSELSDPQAPPTRVVQPPLAGHVQQYPLPFSMAPSDAPLPSSQPSTLLQPAGNGFPPPGSGGAVPSMSGLLPGSLPTLPPHFPPAFCQGPPAANPSFPHTFPSFSRVQQQQSQQQQQQGGWGSHPAQTPSMMGGFPRNLMPSRRQRGRIVTPTASHEKHEPEGQLPPTAGRPLPGGPRDGLLPMGHSSESPEGKRRPGDQAGMLRTPTEQLNAANAHHMLPHQPPAASTAVPHLPPQLSSRQGAFPGSSAQKLKQPGAMYGAPPMDSSLRNGLPSSGALLQNMPTMANMGPLPAGGGMTPYNAQQQHMLHQYHLSMMQQGMNSFFNSPMVLPPGQLPQPGGMSPQAMLPGFHAEAERAARDQLMLQHVQRQLPPAAYPHVPSYLQRDSGGPANAMNFHPMSLKRAQGDTGLQGRQEEPPPAPQPAALTPDMIAAAANNINTPLGHMFQGHAPPYSQ</sequence>
<feature type="region of interest" description="Disordered" evidence="1">
    <location>
        <begin position="961"/>
        <end position="980"/>
    </location>
</feature>
<accession>A0AAW1RUV3</accession>
<dbReference type="EMBL" id="JALJOS010000006">
    <property type="protein sequence ID" value="KAK9837567.1"/>
    <property type="molecule type" value="Genomic_DNA"/>
</dbReference>
<evidence type="ECO:0000313" key="2">
    <source>
        <dbReference type="EMBL" id="KAK9837567.1"/>
    </source>
</evidence>
<feature type="compositionally biased region" description="Low complexity" evidence="1">
    <location>
        <begin position="551"/>
        <end position="560"/>
    </location>
</feature>
<name>A0AAW1RUV3_9CHLO</name>
<protein>
    <submittedName>
        <fullName evidence="2">Uncharacterized protein</fullName>
    </submittedName>
</protein>
<feature type="compositionally biased region" description="Polar residues" evidence="1">
    <location>
        <begin position="90"/>
        <end position="103"/>
    </location>
</feature>
<feature type="region of interest" description="Disordered" evidence="1">
    <location>
        <begin position="616"/>
        <end position="786"/>
    </location>
</feature>
<evidence type="ECO:0000313" key="3">
    <source>
        <dbReference type="Proteomes" id="UP001438707"/>
    </source>
</evidence>
<dbReference type="AlphaFoldDB" id="A0AAW1RUV3"/>
<proteinExistence type="predicted"/>
<feature type="region of interest" description="Disordered" evidence="1">
    <location>
        <begin position="990"/>
        <end position="1009"/>
    </location>
</feature>
<feature type="compositionally biased region" description="Low complexity" evidence="1">
    <location>
        <begin position="691"/>
        <end position="701"/>
    </location>
</feature>
<gene>
    <name evidence="2" type="ORF">WJX74_000509</name>
</gene>
<reference evidence="2 3" key="1">
    <citation type="journal article" date="2024" name="Nat. Commun.">
        <title>Phylogenomics reveals the evolutionary origins of lichenization in chlorophyte algae.</title>
        <authorList>
            <person name="Puginier C."/>
            <person name="Libourel C."/>
            <person name="Otte J."/>
            <person name="Skaloud P."/>
            <person name="Haon M."/>
            <person name="Grisel S."/>
            <person name="Petersen M."/>
            <person name="Berrin J.G."/>
            <person name="Delaux P.M."/>
            <person name="Dal Grande F."/>
            <person name="Keller J."/>
        </authorList>
    </citation>
    <scope>NUCLEOTIDE SEQUENCE [LARGE SCALE GENOMIC DNA]</scope>
    <source>
        <strain evidence="2 3">SAG 2145</strain>
    </source>
</reference>
<dbReference type="Proteomes" id="UP001438707">
    <property type="component" value="Unassembled WGS sequence"/>
</dbReference>
<evidence type="ECO:0000256" key="1">
    <source>
        <dbReference type="SAM" id="MobiDB-lite"/>
    </source>
</evidence>
<feature type="compositionally biased region" description="Low complexity" evidence="1">
    <location>
        <begin position="648"/>
        <end position="659"/>
    </location>
</feature>
<feature type="region of interest" description="Disordered" evidence="1">
    <location>
        <begin position="1"/>
        <end position="43"/>
    </location>
</feature>
<feature type="compositionally biased region" description="Polar residues" evidence="1">
    <location>
        <begin position="165"/>
        <end position="175"/>
    </location>
</feature>
<organism evidence="2 3">
    <name type="scientific">Apatococcus lobatus</name>
    <dbReference type="NCBI Taxonomy" id="904363"/>
    <lineage>
        <taxon>Eukaryota</taxon>
        <taxon>Viridiplantae</taxon>
        <taxon>Chlorophyta</taxon>
        <taxon>core chlorophytes</taxon>
        <taxon>Trebouxiophyceae</taxon>
        <taxon>Chlorellales</taxon>
        <taxon>Chlorellaceae</taxon>
        <taxon>Apatococcus</taxon>
    </lineage>
</organism>